<keyword evidence="7" id="KW-1185">Reference proteome</keyword>
<keyword evidence="1 4" id="KW-0479">Metal-binding</keyword>
<dbReference type="SFLD" id="SFLDF00118">
    <property type="entry name" value="D-tartrate_dehydratase"/>
    <property type="match status" value="1"/>
</dbReference>
<accession>A0A5J6NAA3</accession>
<dbReference type="AlphaFoldDB" id="A0A5J6NAA3"/>
<organism evidence="6 7">
    <name type="scientific">Hypericibacter adhaerens</name>
    <dbReference type="NCBI Taxonomy" id="2602016"/>
    <lineage>
        <taxon>Bacteria</taxon>
        <taxon>Pseudomonadati</taxon>
        <taxon>Pseudomonadota</taxon>
        <taxon>Alphaproteobacteria</taxon>
        <taxon>Rhodospirillales</taxon>
        <taxon>Dongiaceae</taxon>
        <taxon>Hypericibacter</taxon>
    </lineage>
</organism>
<reference evidence="6 7" key="1">
    <citation type="submission" date="2019-08" db="EMBL/GenBank/DDBJ databases">
        <title>Hyperibacter terrae gen. nov., sp. nov. and Hyperibacter viscosus sp. nov., two new members in the family Rhodospirillaceae isolated from the rhizosphere of Hypericum perforatum.</title>
        <authorList>
            <person name="Noviana Z."/>
        </authorList>
    </citation>
    <scope>NUCLEOTIDE SEQUENCE [LARGE SCALE GENOMIC DNA]</scope>
    <source>
        <strain evidence="6 7">R5959</strain>
    </source>
</reference>
<comment type="cofactor">
    <cofactor evidence="4">
        <name>Mg(2+)</name>
        <dbReference type="ChEBI" id="CHEBI:18420"/>
    </cofactor>
    <text evidence="4">Binds 1 Mg(2+) ion per subunit.</text>
</comment>
<dbReference type="SFLD" id="SFLDG00179">
    <property type="entry name" value="mandelate_racemase"/>
    <property type="match status" value="1"/>
</dbReference>
<dbReference type="OrthoDB" id="9802699at2"/>
<dbReference type="InterPro" id="IPR029017">
    <property type="entry name" value="Enolase-like_N"/>
</dbReference>
<keyword evidence="2 4" id="KW-0460">Magnesium</keyword>
<proteinExistence type="predicted"/>
<evidence type="ECO:0000259" key="5">
    <source>
        <dbReference type="SMART" id="SM00922"/>
    </source>
</evidence>
<feature type="binding site" evidence="4">
    <location>
        <position position="263"/>
    </location>
    <ligand>
        <name>Mg(2+)</name>
        <dbReference type="ChEBI" id="CHEBI:18420"/>
    </ligand>
</feature>
<dbReference type="InterPro" id="IPR046945">
    <property type="entry name" value="RHMD-like"/>
</dbReference>
<feature type="binding site" evidence="4">
    <location>
        <position position="237"/>
    </location>
    <ligand>
        <name>Mg(2+)</name>
        <dbReference type="ChEBI" id="CHEBI:18420"/>
    </ligand>
</feature>
<dbReference type="Gene3D" id="3.30.390.10">
    <property type="entry name" value="Enolase-like, N-terminal domain"/>
    <property type="match status" value="1"/>
</dbReference>
<evidence type="ECO:0000256" key="1">
    <source>
        <dbReference type="ARBA" id="ARBA00022723"/>
    </source>
</evidence>
<evidence type="ECO:0000256" key="3">
    <source>
        <dbReference type="PIRSR" id="PIRSR634611-1"/>
    </source>
</evidence>
<feature type="active site" description="acceptor" evidence="3">
    <location>
        <position position="182"/>
    </location>
</feature>
<sequence>MRIVEIREIAVPLQADIRNAVVNFAEHTVSLVAVVSDVVRKGRPLAGIGFDSIGRFAQSGLLRERLFPRLLAARSEELLDAAGAGFDPERAVRVMMRNEKPGGHGDRAHAVAAVELALWDLNAKLAGVPAWELIARKFGVSAPKRVPVYAAGGYYYPEDNLRRLADEMRRYADLGYRAFKMKIGGEHLSQDMARIEAAVKVVGNPARLAVDANGRFDLATALDYAKAMSGFGLRWFEEAGDPLDYHLMHELAGQYKHPLATGENLFSGRDVANLIRYGGMRPGHDIFQMDPALGYGLGEFGRMVAAMEANGFSRRQLYPHSGHMIALHIAIGLGLGGTEAYPGVFAPIGGYTPGCAIDETGIAPEDVPGYGLERKPDLAPYLAKLLGE</sequence>
<dbReference type="GO" id="GO:0016052">
    <property type="term" value="P:carbohydrate catabolic process"/>
    <property type="evidence" value="ECO:0007669"/>
    <property type="project" value="TreeGrafter"/>
</dbReference>
<evidence type="ECO:0000256" key="2">
    <source>
        <dbReference type="ARBA" id="ARBA00022842"/>
    </source>
</evidence>
<dbReference type="SMART" id="SM00922">
    <property type="entry name" value="MR_MLE"/>
    <property type="match status" value="1"/>
</dbReference>
<dbReference type="Gene3D" id="3.20.20.120">
    <property type="entry name" value="Enolase-like C-terminal domain"/>
    <property type="match status" value="1"/>
</dbReference>
<feature type="domain" description="Mandelate racemase/muconate lactonizing enzyme C-terminal" evidence="5">
    <location>
        <begin position="161"/>
        <end position="258"/>
    </location>
</feature>
<dbReference type="GO" id="GO:0047808">
    <property type="term" value="F:D(-)-tartrate dehydratase activity"/>
    <property type="evidence" value="ECO:0007669"/>
    <property type="project" value="InterPro"/>
</dbReference>
<evidence type="ECO:0000313" key="6">
    <source>
        <dbReference type="EMBL" id="QEX24646.1"/>
    </source>
</evidence>
<dbReference type="RefSeq" id="WP_151119905.1">
    <property type="nucleotide sequence ID" value="NZ_CP042582.1"/>
</dbReference>
<dbReference type="InterPro" id="IPR034611">
    <property type="entry name" value="D-tartrate_dehydratase"/>
</dbReference>
<dbReference type="Pfam" id="PF02746">
    <property type="entry name" value="MR_MLE_N"/>
    <property type="match status" value="1"/>
</dbReference>
<gene>
    <name evidence="6" type="ORF">FRZ61_45870</name>
</gene>
<dbReference type="PANTHER" id="PTHR13794:SF58">
    <property type="entry name" value="MITOCHONDRIAL ENOLASE SUPERFAMILY MEMBER 1"/>
    <property type="match status" value="1"/>
</dbReference>
<dbReference type="KEGG" id="hadh:FRZ61_45870"/>
<dbReference type="Pfam" id="PF13378">
    <property type="entry name" value="MR_MLE_C"/>
    <property type="match status" value="1"/>
</dbReference>
<feature type="active site" description="Proton donor/acceptor" evidence="3">
    <location>
        <position position="320"/>
    </location>
</feature>
<dbReference type="EMBL" id="CP042582">
    <property type="protein sequence ID" value="QEX24646.1"/>
    <property type="molecule type" value="Genomic_DNA"/>
</dbReference>
<dbReference type="Proteomes" id="UP000325797">
    <property type="component" value="Chromosome"/>
</dbReference>
<dbReference type="SUPFAM" id="SSF51604">
    <property type="entry name" value="Enolase C-terminal domain-like"/>
    <property type="match status" value="1"/>
</dbReference>
<dbReference type="SUPFAM" id="SSF54826">
    <property type="entry name" value="Enolase N-terminal domain-like"/>
    <property type="match status" value="1"/>
</dbReference>
<dbReference type="InterPro" id="IPR013342">
    <property type="entry name" value="Mandelate_racemase_C"/>
</dbReference>
<protein>
    <submittedName>
        <fullName evidence="6">Mandelate racemase</fullName>
    </submittedName>
</protein>
<dbReference type="SFLD" id="SFLDS00001">
    <property type="entry name" value="Enolase"/>
    <property type="match status" value="1"/>
</dbReference>
<feature type="binding site" evidence="4">
    <location>
        <position position="211"/>
    </location>
    <ligand>
        <name>Mg(2+)</name>
        <dbReference type="ChEBI" id="CHEBI:18420"/>
    </ligand>
</feature>
<dbReference type="InterPro" id="IPR036849">
    <property type="entry name" value="Enolase-like_C_sf"/>
</dbReference>
<dbReference type="PANTHER" id="PTHR13794">
    <property type="entry name" value="ENOLASE SUPERFAMILY, MANDELATE RACEMASE"/>
    <property type="match status" value="1"/>
</dbReference>
<dbReference type="GO" id="GO:0000287">
    <property type="term" value="F:magnesium ion binding"/>
    <property type="evidence" value="ECO:0007669"/>
    <property type="project" value="TreeGrafter"/>
</dbReference>
<evidence type="ECO:0000256" key="4">
    <source>
        <dbReference type="PIRSR" id="PIRSR634611-3"/>
    </source>
</evidence>
<dbReference type="InterPro" id="IPR013341">
    <property type="entry name" value="Mandelate_racemase_N_dom"/>
</dbReference>
<evidence type="ECO:0000313" key="7">
    <source>
        <dbReference type="Proteomes" id="UP000325797"/>
    </source>
</evidence>
<name>A0A5J6NAA3_9PROT</name>
<dbReference type="InterPro" id="IPR029065">
    <property type="entry name" value="Enolase_C-like"/>
</dbReference>